<dbReference type="InterPro" id="IPR001810">
    <property type="entry name" value="F-box_dom"/>
</dbReference>
<evidence type="ECO:0000313" key="2">
    <source>
        <dbReference type="EMBL" id="KAJ7023882.1"/>
    </source>
</evidence>
<dbReference type="Proteomes" id="UP001218188">
    <property type="component" value="Unassembled WGS sequence"/>
</dbReference>
<feature type="domain" description="F-box" evidence="1">
    <location>
        <begin position="1"/>
        <end position="45"/>
    </location>
</feature>
<dbReference type="PROSITE" id="PS50181">
    <property type="entry name" value="FBOX"/>
    <property type="match status" value="1"/>
</dbReference>
<evidence type="ECO:0000259" key="1">
    <source>
        <dbReference type="PROSITE" id="PS50181"/>
    </source>
</evidence>
<organism evidence="2 3">
    <name type="scientific">Mycena alexandri</name>
    <dbReference type="NCBI Taxonomy" id="1745969"/>
    <lineage>
        <taxon>Eukaryota</taxon>
        <taxon>Fungi</taxon>
        <taxon>Dikarya</taxon>
        <taxon>Basidiomycota</taxon>
        <taxon>Agaricomycotina</taxon>
        <taxon>Agaricomycetes</taxon>
        <taxon>Agaricomycetidae</taxon>
        <taxon>Agaricales</taxon>
        <taxon>Marasmiineae</taxon>
        <taxon>Mycenaceae</taxon>
        <taxon>Mycena</taxon>
    </lineage>
</organism>
<gene>
    <name evidence="2" type="ORF">C8F04DRAFT_1132932</name>
</gene>
<protein>
    <recommendedName>
        <fullName evidence="1">F-box domain-containing protein</fullName>
    </recommendedName>
</protein>
<accession>A0AAD6SAX3</accession>
<reference evidence="2" key="1">
    <citation type="submission" date="2023-03" db="EMBL/GenBank/DDBJ databases">
        <title>Massive genome expansion in bonnet fungi (Mycena s.s.) driven by repeated elements and novel gene families across ecological guilds.</title>
        <authorList>
            <consortium name="Lawrence Berkeley National Laboratory"/>
            <person name="Harder C.B."/>
            <person name="Miyauchi S."/>
            <person name="Viragh M."/>
            <person name="Kuo A."/>
            <person name="Thoen E."/>
            <person name="Andreopoulos B."/>
            <person name="Lu D."/>
            <person name="Skrede I."/>
            <person name="Drula E."/>
            <person name="Henrissat B."/>
            <person name="Morin E."/>
            <person name="Kohler A."/>
            <person name="Barry K."/>
            <person name="LaButti K."/>
            <person name="Morin E."/>
            <person name="Salamov A."/>
            <person name="Lipzen A."/>
            <person name="Mereny Z."/>
            <person name="Hegedus B."/>
            <person name="Baldrian P."/>
            <person name="Stursova M."/>
            <person name="Weitz H."/>
            <person name="Taylor A."/>
            <person name="Grigoriev I.V."/>
            <person name="Nagy L.G."/>
            <person name="Martin F."/>
            <person name="Kauserud H."/>
        </authorList>
    </citation>
    <scope>NUCLEOTIDE SEQUENCE</scope>
    <source>
        <strain evidence="2">CBHHK200</strain>
    </source>
</reference>
<dbReference type="AlphaFoldDB" id="A0AAD6SAX3"/>
<dbReference type="EMBL" id="JARJCM010000179">
    <property type="protein sequence ID" value="KAJ7023882.1"/>
    <property type="molecule type" value="Genomic_DNA"/>
</dbReference>
<keyword evidence="3" id="KW-1185">Reference proteome</keyword>
<evidence type="ECO:0000313" key="3">
    <source>
        <dbReference type="Proteomes" id="UP001218188"/>
    </source>
</evidence>
<comment type="caution">
    <text evidence="2">The sequence shown here is derived from an EMBL/GenBank/DDBJ whole genome shotgun (WGS) entry which is preliminary data.</text>
</comment>
<proteinExistence type="predicted"/>
<sequence length="133" mass="15260">MSLSEVPQDVLLEVVKHFDVADLRFLSVCQRTRELQLQRSLWLEVETPEHALITCESSDALVELRAKFFRELFTALPTLRNQMVALSNTEFLKAIIYPRPTIALVAKFVFDVLEVFLCCSRVPFSNLTGRLIC</sequence>
<name>A0AAD6SAX3_9AGAR</name>